<sequence>MENSDARAVRRVRCPRCHCVLEEPSAPVYQCGGCGTTLRGNLTSQSHSDSWSSHLDACSALRGFGLVWFLTDILPYMLDRAAKNRTGTGAGDAARASPSRSGLPPQSRHLDASDVASTSRSSTPTPPHVGSTSRSGTPTTPHVASTSRSGTPTLPEVGTSWHRATDATGSRHGSGDLALVSAGTRGSGDVASTSSTPDATASSRRQGTDATSRRESGGLVSAARSRGSGDVASTSSTPDANATAGSGRPGADTTSRGESGGPVPARNRVSEQVALIEKREHEQSAASQEVRDDSEGCGPRDAGGAEPGTGSLGVGAARFSGGNKDASPELQDDTDKGMKRQAESTDAARKKHSGEAAVQPQYHHDRRQELAPKSSAQPAAAQPAREENVDDDAGGEKAPSPSRHEIQVEHLGPLRKKILKTVDELKGDLSELFSKSPELNQPRARPARLPKQEGYVSRAAAAAASGFPARARHAAATTDGHRGHHGSAARALKPRQAAAPPRGLPSRRYRQCRAHPCCRNVEPRQCQHGCCRHHGKPECTSCRGYCCRPRAQEPSAPRKPPAGKEPKRRLPPRNHCLPVLKGAPFIVCSSCFKLVQVPADFAVSTKTVRKLRCGSCSTVLSYSYRDPARKKAYQDSVDRCSTDGSELHGGKGDERSDPFAPFIDAFGLSSYSTEDEQRLPVSRNTSFDTLDGTKAVGRLHRLMGYGSASELLRHSPDLYESFSERTTPDVRQHDTKGKGICIDDDYDVDDSDEEDVGALKRSVGKGSGWPLPWMPGKGTPAAGAIRIK</sequence>
<organism evidence="4 5">
    <name type="scientific">Miscanthus lutarioriparius</name>
    <dbReference type="NCBI Taxonomy" id="422564"/>
    <lineage>
        <taxon>Eukaryota</taxon>
        <taxon>Viridiplantae</taxon>
        <taxon>Streptophyta</taxon>
        <taxon>Embryophyta</taxon>
        <taxon>Tracheophyta</taxon>
        <taxon>Spermatophyta</taxon>
        <taxon>Magnoliopsida</taxon>
        <taxon>Liliopsida</taxon>
        <taxon>Poales</taxon>
        <taxon>Poaceae</taxon>
        <taxon>PACMAD clade</taxon>
        <taxon>Panicoideae</taxon>
        <taxon>Andropogonodae</taxon>
        <taxon>Andropogoneae</taxon>
        <taxon>Saccharinae</taxon>
        <taxon>Miscanthus</taxon>
    </lineage>
</organism>
<name>A0A811NBH4_9POAL</name>
<keyword evidence="5" id="KW-1185">Reference proteome</keyword>
<evidence type="ECO:0000259" key="2">
    <source>
        <dbReference type="Pfam" id="PF11331"/>
    </source>
</evidence>
<evidence type="ECO:0000313" key="4">
    <source>
        <dbReference type="EMBL" id="CAD6222499.1"/>
    </source>
</evidence>
<dbReference type="AlphaFoldDB" id="A0A811NBH4"/>
<gene>
    <name evidence="4" type="ORF">NCGR_LOCUS15130</name>
</gene>
<feature type="compositionally biased region" description="Basic and acidic residues" evidence="1">
    <location>
        <begin position="333"/>
        <end position="348"/>
    </location>
</feature>
<dbReference type="Pfam" id="PF11331">
    <property type="entry name" value="Zn_ribbon_12"/>
    <property type="match status" value="1"/>
</dbReference>
<feature type="compositionally biased region" description="Polar residues" evidence="1">
    <location>
        <begin position="231"/>
        <end position="244"/>
    </location>
</feature>
<dbReference type="Proteomes" id="UP000604825">
    <property type="component" value="Unassembled WGS sequence"/>
</dbReference>
<protein>
    <recommendedName>
        <fullName evidence="6">Zinc-ribbon domain-containing protein</fullName>
    </recommendedName>
</protein>
<evidence type="ECO:0000313" key="5">
    <source>
        <dbReference type="Proteomes" id="UP000604825"/>
    </source>
</evidence>
<feature type="compositionally biased region" description="Low complexity" evidence="1">
    <location>
        <begin position="488"/>
        <end position="501"/>
    </location>
</feature>
<feature type="compositionally biased region" description="Low complexity" evidence="1">
    <location>
        <begin position="458"/>
        <end position="469"/>
    </location>
</feature>
<evidence type="ECO:0008006" key="6">
    <source>
        <dbReference type="Google" id="ProtNLM"/>
    </source>
</evidence>
<dbReference type="EMBL" id="CAJGYO010000004">
    <property type="protein sequence ID" value="CAD6222499.1"/>
    <property type="molecule type" value="Genomic_DNA"/>
</dbReference>
<dbReference type="PANTHER" id="PTHR31105:SF51">
    <property type="entry name" value="OS07G0680600 PROTEIN"/>
    <property type="match status" value="1"/>
</dbReference>
<dbReference type="InterPro" id="IPR055126">
    <property type="entry name" value="EDR4-like_N"/>
</dbReference>
<evidence type="ECO:0000259" key="3">
    <source>
        <dbReference type="Pfam" id="PF22910"/>
    </source>
</evidence>
<feature type="compositionally biased region" description="Basic and acidic residues" evidence="1">
    <location>
        <begin position="635"/>
        <end position="657"/>
    </location>
</feature>
<accession>A0A811NBH4</accession>
<dbReference type="PANTHER" id="PTHR31105">
    <property type="entry name" value="EXTRA-LARGE G-PROTEIN-LIKE"/>
    <property type="match status" value="1"/>
</dbReference>
<feature type="compositionally biased region" description="Low complexity" evidence="1">
    <location>
        <begin position="86"/>
        <end position="96"/>
    </location>
</feature>
<dbReference type="Pfam" id="PF22910">
    <property type="entry name" value="EDR4-like_1st"/>
    <property type="match status" value="1"/>
</dbReference>
<comment type="caution">
    <text evidence="4">The sequence shown here is derived from an EMBL/GenBank/DDBJ whole genome shotgun (WGS) entry which is preliminary data.</text>
</comment>
<dbReference type="InterPro" id="IPR021480">
    <property type="entry name" value="Zinc_ribbon_12"/>
</dbReference>
<dbReference type="OrthoDB" id="1930285at2759"/>
<feature type="region of interest" description="Disordered" evidence="1">
    <location>
        <begin position="86"/>
        <end position="415"/>
    </location>
</feature>
<feature type="region of interest" description="Disordered" evidence="1">
    <location>
        <begin position="635"/>
        <end position="658"/>
    </location>
</feature>
<feature type="compositionally biased region" description="Low complexity" evidence="1">
    <location>
        <begin position="130"/>
        <end position="141"/>
    </location>
</feature>
<feature type="compositionally biased region" description="Low complexity" evidence="1">
    <location>
        <begin position="191"/>
        <end position="203"/>
    </location>
</feature>
<feature type="compositionally biased region" description="Low complexity" evidence="1">
    <location>
        <begin position="371"/>
        <end position="383"/>
    </location>
</feature>
<proteinExistence type="predicted"/>
<feature type="domain" description="Enhanced disease resistance 4-like N-terminal" evidence="3">
    <location>
        <begin position="9"/>
        <end position="39"/>
    </location>
</feature>
<feature type="region of interest" description="Disordered" evidence="1">
    <location>
        <begin position="551"/>
        <end position="571"/>
    </location>
</feature>
<reference evidence="4" key="1">
    <citation type="submission" date="2020-10" db="EMBL/GenBank/DDBJ databases">
        <authorList>
            <person name="Han B."/>
            <person name="Lu T."/>
            <person name="Zhao Q."/>
            <person name="Huang X."/>
            <person name="Zhao Y."/>
        </authorList>
    </citation>
    <scope>NUCLEOTIDE SEQUENCE</scope>
</reference>
<feature type="region of interest" description="Disordered" evidence="1">
    <location>
        <begin position="431"/>
        <end position="505"/>
    </location>
</feature>
<evidence type="ECO:0000256" key="1">
    <source>
        <dbReference type="SAM" id="MobiDB-lite"/>
    </source>
</evidence>
<feature type="domain" description="Probable zinc-ribbon" evidence="2">
    <location>
        <begin position="582"/>
        <end position="623"/>
    </location>
</feature>
<dbReference type="GO" id="GO:1900150">
    <property type="term" value="P:regulation of defense response to fungus"/>
    <property type="evidence" value="ECO:0007669"/>
    <property type="project" value="InterPro"/>
</dbReference>
<dbReference type="InterPro" id="IPR040244">
    <property type="entry name" value="EDR4-like"/>
</dbReference>
<feature type="compositionally biased region" description="Basic and acidic residues" evidence="1">
    <location>
        <begin position="276"/>
        <end position="294"/>
    </location>
</feature>
<feature type="compositionally biased region" description="Polar residues" evidence="1">
    <location>
        <begin position="142"/>
        <end position="152"/>
    </location>
</feature>